<keyword evidence="1" id="KW-0328">Glycosyltransferase</keyword>
<sequence>MVKHQKFENELLNVEGGMPSLGLYLKQNKDIFVMRAQGGVGDILNSRMIFEDLKNLTNMKITYAIPERYIPLVIDHPYLDEVIESDSVNVKDYLFRKDITNRCGLYENRVKPNVDKHRSDIWAEHIGLNLTNHKMHIGFYKEELKFANKVMKPYRRKMKIGIQPVSFHPSKNWEIEKWQKLIDQIKAKHKDCEIICFHDKPIALKNVVVMNNFDLREWMVVVNKCDYIITVATSMYCLANGLHKPTVAIFGCEDLDIYGKYFPEMIPIQRHRKHNDNGWGSCPCWNAWWTCTVNGRKFSPTDDKPPLCLQDITVDEVMKGFEQCLNQHE</sequence>
<dbReference type="InterPro" id="IPR002201">
    <property type="entry name" value="Glyco_trans_9"/>
</dbReference>
<reference evidence="3" key="1">
    <citation type="journal article" date="2015" name="Nature">
        <title>Complex archaea that bridge the gap between prokaryotes and eukaryotes.</title>
        <authorList>
            <person name="Spang A."/>
            <person name="Saw J.H."/>
            <person name="Jorgensen S.L."/>
            <person name="Zaremba-Niedzwiedzka K."/>
            <person name="Martijn J."/>
            <person name="Lind A.E."/>
            <person name="van Eijk R."/>
            <person name="Schleper C."/>
            <person name="Guy L."/>
            <person name="Ettema T.J."/>
        </authorList>
    </citation>
    <scope>NUCLEOTIDE SEQUENCE</scope>
</reference>
<dbReference type="GO" id="GO:0008713">
    <property type="term" value="F:ADP-heptose-lipopolysaccharide heptosyltransferase activity"/>
    <property type="evidence" value="ECO:0007669"/>
    <property type="project" value="TreeGrafter"/>
</dbReference>
<dbReference type="GO" id="GO:0005829">
    <property type="term" value="C:cytosol"/>
    <property type="evidence" value="ECO:0007669"/>
    <property type="project" value="TreeGrafter"/>
</dbReference>
<name>A0A0F9QX13_9ZZZZ</name>
<evidence type="ECO:0000313" key="3">
    <source>
        <dbReference type="EMBL" id="KKN46999.1"/>
    </source>
</evidence>
<dbReference type="SUPFAM" id="SSF53756">
    <property type="entry name" value="UDP-Glycosyltransferase/glycogen phosphorylase"/>
    <property type="match status" value="1"/>
</dbReference>
<dbReference type="Gene3D" id="3.40.50.2000">
    <property type="entry name" value="Glycogen Phosphorylase B"/>
    <property type="match status" value="1"/>
</dbReference>
<organism evidence="3">
    <name type="scientific">marine sediment metagenome</name>
    <dbReference type="NCBI Taxonomy" id="412755"/>
    <lineage>
        <taxon>unclassified sequences</taxon>
        <taxon>metagenomes</taxon>
        <taxon>ecological metagenomes</taxon>
    </lineage>
</organism>
<dbReference type="CDD" id="cd03789">
    <property type="entry name" value="GT9_LPS_heptosyltransferase"/>
    <property type="match status" value="1"/>
</dbReference>
<keyword evidence="2" id="KW-0808">Transferase</keyword>
<comment type="caution">
    <text evidence="3">The sequence shown here is derived from an EMBL/GenBank/DDBJ whole genome shotgun (WGS) entry which is preliminary data.</text>
</comment>
<proteinExistence type="predicted"/>
<dbReference type="EMBL" id="LAZR01001300">
    <property type="protein sequence ID" value="KKN46999.1"/>
    <property type="molecule type" value="Genomic_DNA"/>
</dbReference>
<accession>A0A0F9QX13</accession>
<dbReference type="AlphaFoldDB" id="A0A0F9QX13"/>
<evidence type="ECO:0000256" key="2">
    <source>
        <dbReference type="ARBA" id="ARBA00022679"/>
    </source>
</evidence>
<dbReference type="InterPro" id="IPR051199">
    <property type="entry name" value="LPS_LOS_Heptosyltrfase"/>
</dbReference>
<dbReference type="PANTHER" id="PTHR30160">
    <property type="entry name" value="TETRAACYLDISACCHARIDE 4'-KINASE-RELATED"/>
    <property type="match status" value="1"/>
</dbReference>
<evidence type="ECO:0000256" key="1">
    <source>
        <dbReference type="ARBA" id="ARBA00022676"/>
    </source>
</evidence>
<dbReference type="PANTHER" id="PTHR30160:SF1">
    <property type="entry name" value="LIPOPOLYSACCHARIDE 1,2-N-ACETYLGLUCOSAMINETRANSFERASE-RELATED"/>
    <property type="match status" value="1"/>
</dbReference>
<dbReference type="Pfam" id="PF01075">
    <property type="entry name" value="Glyco_transf_9"/>
    <property type="match status" value="1"/>
</dbReference>
<dbReference type="GO" id="GO:0009244">
    <property type="term" value="P:lipopolysaccharide core region biosynthetic process"/>
    <property type="evidence" value="ECO:0007669"/>
    <property type="project" value="TreeGrafter"/>
</dbReference>
<gene>
    <name evidence="3" type="ORF">LCGC14_0667390</name>
</gene>
<evidence type="ECO:0008006" key="4">
    <source>
        <dbReference type="Google" id="ProtNLM"/>
    </source>
</evidence>
<protein>
    <recommendedName>
        <fullName evidence="4">Glycosyltransferase family 9 (Heptosyltransferase)</fullName>
    </recommendedName>
</protein>